<dbReference type="Gene3D" id="3.20.20.190">
    <property type="entry name" value="Phosphatidylinositol (PI) phosphodiesterase"/>
    <property type="match status" value="1"/>
</dbReference>
<reference evidence="3" key="1">
    <citation type="journal article" date="2019" name="Genome Announc.">
        <title>Draft Genome Sequence of Pseudoalteromonas piscicida Strain 36Y ROTHPW, an Hypersaline Seawater Isolate from the South Coast of Sonora, Mexico.</title>
        <authorList>
            <person name="Sanchez-Diaz R."/>
            <person name="Molina-Garza Z.J."/>
            <person name="Cruz-Suarez L.E."/>
            <person name="Selvin J."/>
            <person name="Kiran G.S."/>
            <person name="Ibarra-Gamez J.C."/>
            <person name="Gomez-Gil B."/>
            <person name="Galaviz-Silva L."/>
        </authorList>
    </citation>
    <scope>NUCLEOTIDE SEQUENCE [LARGE SCALE GENOMIC DNA]</scope>
    <source>
        <strain evidence="3">36Y_RITHPW</strain>
    </source>
</reference>
<sequence length="318" mass="35362">MIIKIVKTFLISLSCIIALGVFNAYVFVPDLQRHGEIVAYRGGGSAVNYEKLNKTGCTSLSIEASRVNSVENTLEAVASSVAAGANVIHLNVHRTSDDQLVVFHDWTLDCATNGSGPIHKTSFKQLKSIDAGYGYTFDDGATFPFRGKGFGISKLEAFYKRYPKHEFWLNLKNNDIRSFETLYEYLSGKKSSHIVITSSKGMEWFRNKDSSIRLASVGSVKSCGIGYLLVGWAGLVPESCRNTILFIPPSMTKYFWGYPERLASRLQNYGSDVYLWSRHESITQSYDDVVASGVGVITSDLDFIRAIQANKRVNQDAR</sequence>
<dbReference type="InterPro" id="IPR017946">
    <property type="entry name" value="PLC-like_Pdiesterase_TIM-brl"/>
</dbReference>
<evidence type="ECO:0000259" key="1">
    <source>
        <dbReference type="PROSITE" id="PS51704"/>
    </source>
</evidence>
<dbReference type="PANTHER" id="PTHR43805">
    <property type="entry name" value="GLYCEROPHOSPHORYL DIESTER PHOSPHODIESTERASE"/>
    <property type="match status" value="1"/>
</dbReference>
<proteinExistence type="predicted"/>
<organism evidence="2 3">
    <name type="scientific">Pseudoalteromonas piscicida</name>
    <dbReference type="NCBI Taxonomy" id="43662"/>
    <lineage>
        <taxon>Bacteria</taxon>
        <taxon>Pseudomonadati</taxon>
        <taxon>Pseudomonadota</taxon>
        <taxon>Gammaproteobacteria</taxon>
        <taxon>Alteromonadales</taxon>
        <taxon>Pseudoalteromonadaceae</taxon>
        <taxon>Pseudoalteromonas</taxon>
    </lineage>
</organism>
<comment type="caution">
    <text evidence="2">The sequence shown here is derived from an EMBL/GenBank/DDBJ whole genome shotgun (WGS) entry which is preliminary data.</text>
</comment>
<name>A0A2A5JSQ6_PSEO7</name>
<accession>A0A2A5JSQ6</accession>
<dbReference type="SUPFAM" id="SSF51695">
    <property type="entry name" value="PLC-like phosphodiesterases"/>
    <property type="match status" value="1"/>
</dbReference>
<dbReference type="PROSITE" id="PS51704">
    <property type="entry name" value="GP_PDE"/>
    <property type="match status" value="1"/>
</dbReference>
<dbReference type="PANTHER" id="PTHR43805:SF1">
    <property type="entry name" value="GP-PDE DOMAIN-CONTAINING PROTEIN"/>
    <property type="match status" value="1"/>
</dbReference>
<evidence type="ECO:0000313" key="2">
    <source>
        <dbReference type="EMBL" id="PCK32417.1"/>
    </source>
</evidence>
<dbReference type="EMBL" id="NKHF01000030">
    <property type="protein sequence ID" value="PCK32417.1"/>
    <property type="molecule type" value="Genomic_DNA"/>
</dbReference>
<dbReference type="GO" id="GO:0008081">
    <property type="term" value="F:phosphoric diester hydrolase activity"/>
    <property type="evidence" value="ECO:0007669"/>
    <property type="project" value="InterPro"/>
</dbReference>
<protein>
    <submittedName>
        <fullName evidence="2">Glycerophosphodiester phosphodiesterase</fullName>
    </submittedName>
</protein>
<dbReference type="AlphaFoldDB" id="A0A2A5JSQ6"/>
<dbReference type="Pfam" id="PF03009">
    <property type="entry name" value="GDPD"/>
    <property type="match status" value="1"/>
</dbReference>
<dbReference type="OrthoDB" id="9795622at2"/>
<evidence type="ECO:0000313" key="3">
    <source>
        <dbReference type="Proteomes" id="UP000228621"/>
    </source>
</evidence>
<feature type="domain" description="GP-PDE" evidence="1">
    <location>
        <begin position="56"/>
        <end position="311"/>
    </location>
</feature>
<dbReference type="Proteomes" id="UP000228621">
    <property type="component" value="Unassembled WGS sequence"/>
</dbReference>
<gene>
    <name evidence="2" type="ORF">CEX98_07240</name>
</gene>
<keyword evidence="3" id="KW-1185">Reference proteome</keyword>
<dbReference type="InterPro" id="IPR030395">
    <property type="entry name" value="GP_PDE_dom"/>
</dbReference>
<dbReference type="RefSeq" id="WP_099641434.1">
    <property type="nucleotide sequence ID" value="NZ_NKHF01000030.1"/>
</dbReference>
<dbReference type="GO" id="GO:0006629">
    <property type="term" value="P:lipid metabolic process"/>
    <property type="evidence" value="ECO:0007669"/>
    <property type="project" value="InterPro"/>
</dbReference>